<accession>A0A5A7NNQ2</accession>
<dbReference type="Proteomes" id="UP000325307">
    <property type="component" value="Unassembled WGS sequence"/>
</dbReference>
<evidence type="ECO:0000313" key="1">
    <source>
        <dbReference type="EMBL" id="GER22259.1"/>
    </source>
</evidence>
<proteinExistence type="predicted"/>
<dbReference type="OrthoDB" id="4328077at2"/>
<comment type="caution">
    <text evidence="1">The sequence shown here is derived from an EMBL/GenBank/DDBJ whole genome shotgun (WGS) entry which is preliminary data.</text>
</comment>
<dbReference type="EMBL" id="BKDJ01000002">
    <property type="protein sequence ID" value="GER22259.1"/>
    <property type="molecule type" value="Genomic_DNA"/>
</dbReference>
<sequence length="265" mass="28367">MPHKRVRFGEDSWLAVETSVWDIWYTPVNRKQFHETGLNIYIGRKDRELAAEVLSASAAAVGAWLNSVVPGAGTGLGAICGYLAGLVPRLGAYLALDANGGLDIHIAPHGFQCGALPAADPNVWTVGAWEPIRQCLEQLPQPKAPRGPDANLDGEAARLFTGSGQVEVRAYGDRLGTIVLDLEEESLDGVCPKCQGNRKVDCPRCSGAGVIECRRCKGTAYITDPATGRDVRCPQCGGDGSETCYMENGARQVDCWFCGGDGRYP</sequence>
<dbReference type="AlphaFoldDB" id="A0A5A7NNQ2"/>
<protein>
    <submittedName>
        <fullName evidence="1">Uncharacterized protein</fullName>
    </submittedName>
</protein>
<evidence type="ECO:0000313" key="2">
    <source>
        <dbReference type="Proteomes" id="UP000325307"/>
    </source>
</evidence>
<keyword evidence="2" id="KW-1185">Reference proteome</keyword>
<reference evidence="1 2" key="1">
    <citation type="submission" date="2019-09" db="EMBL/GenBank/DDBJ databases">
        <title>Arthrobacter zafarii sp. nov., a moderately thermotolerant and halotolerant actinobacterium isolated from Cholistan desert soil of Pakistan.</title>
        <authorList>
            <person name="Amin A."/>
            <person name="Ahmed I."/>
            <person name="Khalid N."/>
            <person name="Schumann P."/>
            <person name="Busse H.J."/>
            <person name="Khan I.U."/>
            <person name="Li S."/>
            <person name="Li W.J."/>
        </authorList>
    </citation>
    <scope>NUCLEOTIDE SEQUENCE [LARGE SCALE GENOMIC DNA]</scope>
    <source>
        <strain evidence="1 2">NCCP-1664</strain>
    </source>
</reference>
<gene>
    <name evidence="1" type="ORF">NCCP1664_07560</name>
</gene>
<dbReference type="RefSeq" id="WP_149955888.1">
    <property type="nucleotide sequence ID" value="NZ_BKDJ01000002.1"/>
</dbReference>
<name>A0A5A7NNQ2_9MICC</name>
<organism evidence="1 2">
    <name type="scientific">Zafaria cholistanensis</name>
    <dbReference type="NCBI Taxonomy" id="1682741"/>
    <lineage>
        <taxon>Bacteria</taxon>
        <taxon>Bacillati</taxon>
        <taxon>Actinomycetota</taxon>
        <taxon>Actinomycetes</taxon>
        <taxon>Micrococcales</taxon>
        <taxon>Micrococcaceae</taxon>
        <taxon>Zafaria</taxon>
    </lineage>
</organism>